<evidence type="ECO:0000259" key="11">
    <source>
        <dbReference type="Pfam" id="PF25994"/>
    </source>
</evidence>
<comment type="similarity">
    <text evidence="2 9">Belongs to the membrane fusion protein (MFP) (TC 8.A.1) family.</text>
</comment>
<evidence type="ECO:0000256" key="10">
    <source>
        <dbReference type="SAM" id="Coils"/>
    </source>
</evidence>
<dbReference type="PANTHER" id="PTHR30386">
    <property type="entry name" value="MEMBRANE FUSION SUBUNIT OF EMRAB-TOLC MULTIDRUG EFFLUX PUMP"/>
    <property type="match status" value="1"/>
</dbReference>
<feature type="domain" description="AprE-like beta-barrel" evidence="12">
    <location>
        <begin position="331"/>
        <end position="416"/>
    </location>
</feature>
<keyword evidence="7 9" id="KW-1133">Transmembrane helix</keyword>
<dbReference type="GO" id="GO:0005886">
    <property type="term" value="C:plasma membrane"/>
    <property type="evidence" value="ECO:0007669"/>
    <property type="project" value="UniProtKB-SubCell"/>
</dbReference>
<dbReference type="Gene3D" id="2.40.30.170">
    <property type="match status" value="1"/>
</dbReference>
<dbReference type="InterPro" id="IPR050739">
    <property type="entry name" value="MFP"/>
</dbReference>
<evidence type="ECO:0000256" key="3">
    <source>
        <dbReference type="ARBA" id="ARBA00022448"/>
    </source>
</evidence>
<evidence type="ECO:0000256" key="7">
    <source>
        <dbReference type="ARBA" id="ARBA00022989"/>
    </source>
</evidence>
<accession>A0AAD0U650</accession>
<gene>
    <name evidence="13" type="ORF">RC54_05915</name>
</gene>
<evidence type="ECO:0000256" key="5">
    <source>
        <dbReference type="ARBA" id="ARBA00022519"/>
    </source>
</evidence>
<keyword evidence="3 9" id="KW-0813">Transport</keyword>
<comment type="subcellular location">
    <subcellularLocation>
        <location evidence="1 9">Cell inner membrane</location>
        <topology evidence="1 9">Single-pass membrane protein</topology>
    </subcellularLocation>
</comment>
<feature type="coiled-coil region" evidence="10">
    <location>
        <begin position="173"/>
        <end position="207"/>
    </location>
</feature>
<keyword evidence="5 9" id="KW-0997">Cell inner membrane</keyword>
<dbReference type="Pfam" id="PF25994">
    <property type="entry name" value="HH_AprE"/>
    <property type="match status" value="1"/>
</dbReference>
<dbReference type="GO" id="GO:0015031">
    <property type="term" value="P:protein transport"/>
    <property type="evidence" value="ECO:0007669"/>
    <property type="project" value="InterPro"/>
</dbReference>
<dbReference type="EMBL" id="CP024996">
    <property type="protein sequence ID" value="AYR23388.1"/>
    <property type="molecule type" value="Genomic_DNA"/>
</dbReference>
<feature type="transmembrane region" description="Helical" evidence="9">
    <location>
        <begin position="32"/>
        <end position="54"/>
    </location>
</feature>
<evidence type="ECO:0000259" key="12">
    <source>
        <dbReference type="Pfam" id="PF26002"/>
    </source>
</evidence>
<organism evidence="13 14">
    <name type="scientific">Herbaspirillum rubrisubalbicans</name>
    <dbReference type="NCBI Taxonomy" id="80842"/>
    <lineage>
        <taxon>Bacteria</taxon>
        <taxon>Pseudomonadati</taxon>
        <taxon>Pseudomonadota</taxon>
        <taxon>Betaproteobacteria</taxon>
        <taxon>Burkholderiales</taxon>
        <taxon>Oxalobacteraceae</taxon>
        <taxon>Herbaspirillum</taxon>
    </lineage>
</organism>
<protein>
    <recommendedName>
        <fullName evidence="9">Membrane fusion protein (MFP) family protein</fullName>
    </recommendedName>
</protein>
<sequence length="441" mass="48791">MKTVITTSLKSEVAPRKTQLVTLSQVSRTPRLLILALLILAVAAVLWACFTPIARVVRGEGRVIPAAHSQVIQHLEGGIVSEILVREGEPVKKNQFLLRLRDVQASAAKMEDENKLEYLQARVARLSAEANGKPIATLPSSDEKSAAVRSEIAAYEARQMQQSRELAVMDEALGQRRNEIQEAQTKAANLRDELKLAQEQLDVVSHLRGQNAASTLEMIDAQSRVQRLKSSLTETQTLLLRLRGATAEASARMTEFQARRRADARSELAAAQLELERTQQDLRTQSDRLMRTEIRSPVDGVVNHVYVNTVGGVVRPGEPLMELTPAAESVLVEGKFRPSDRGELRPGLKARIGFSAYDYASRGSLTGVVEEVSADTIADERGERNYRVSVRIPHEEQQRTGKPIIPGMTATIDVVVGSRTVMEYLISPVYRMVDSAFREAR</sequence>
<keyword evidence="4 9" id="KW-1003">Cell membrane</keyword>
<evidence type="ECO:0000313" key="14">
    <source>
        <dbReference type="Proteomes" id="UP000269199"/>
    </source>
</evidence>
<dbReference type="Gene3D" id="2.40.50.100">
    <property type="match status" value="1"/>
</dbReference>
<dbReference type="InterPro" id="IPR058781">
    <property type="entry name" value="HH_AprE-like"/>
</dbReference>
<keyword evidence="6 9" id="KW-0812">Transmembrane</keyword>
<feature type="coiled-coil region" evidence="10">
    <location>
        <begin position="261"/>
        <end position="295"/>
    </location>
</feature>
<evidence type="ECO:0000256" key="9">
    <source>
        <dbReference type="RuleBase" id="RU365093"/>
    </source>
</evidence>
<dbReference type="PANTHER" id="PTHR30386:SF26">
    <property type="entry name" value="TRANSPORT PROTEIN COMB"/>
    <property type="match status" value="1"/>
</dbReference>
<proteinExistence type="inferred from homology"/>
<keyword evidence="10" id="KW-0175">Coiled coil</keyword>
<dbReference type="Pfam" id="PF26002">
    <property type="entry name" value="Beta-barrel_AprE"/>
    <property type="match status" value="1"/>
</dbReference>
<dbReference type="InterPro" id="IPR058982">
    <property type="entry name" value="Beta-barrel_AprE"/>
</dbReference>
<dbReference type="PRINTS" id="PR01490">
    <property type="entry name" value="RTXTOXIND"/>
</dbReference>
<dbReference type="RefSeq" id="WP_061790649.1">
    <property type="nucleotide sequence ID" value="NZ_CP024996.1"/>
</dbReference>
<name>A0AAD0U650_9BURK</name>
<dbReference type="AlphaFoldDB" id="A0AAD0U650"/>
<dbReference type="NCBIfam" id="TIGR01843">
    <property type="entry name" value="type_I_hlyD"/>
    <property type="match status" value="1"/>
</dbReference>
<evidence type="ECO:0000256" key="2">
    <source>
        <dbReference type="ARBA" id="ARBA00009477"/>
    </source>
</evidence>
<feature type="domain" description="AprE-like long alpha-helical hairpin" evidence="11">
    <location>
        <begin position="114"/>
        <end position="288"/>
    </location>
</feature>
<dbReference type="Proteomes" id="UP000269199">
    <property type="component" value="Chromosome"/>
</dbReference>
<keyword evidence="8 9" id="KW-0472">Membrane</keyword>
<evidence type="ECO:0000256" key="8">
    <source>
        <dbReference type="ARBA" id="ARBA00023136"/>
    </source>
</evidence>
<dbReference type="InterPro" id="IPR010129">
    <property type="entry name" value="T1SS_HlyD"/>
</dbReference>
<evidence type="ECO:0000256" key="6">
    <source>
        <dbReference type="ARBA" id="ARBA00022692"/>
    </source>
</evidence>
<evidence type="ECO:0000256" key="4">
    <source>
        <dbReference type="ARBA" id="ARBA00022475"/>
    </source>
</evidence>
<evidence type="ECO:0000313" key="13">
    <source>
        <dbReference type="EMBL" id="AYR23388.1"/>
    </source>
</evidence>
<reference evidence="13 14" key="1">
    <citation type="submission" date="2017-11" db="EMBL/GenBank/DDBJ databases">
        <title>Complete genome sequence of Herbaspirillum rubrisubalbicans DSM 11543.</title>
        <authorList>
            <person name="Chen M."/>
            <person name="An Q."/>
        </authorList>
    </citation>
    <scope>NUCLEOTIDE SEQUENCE [LARGE SCALE GENOMIC DNA]</scope>
    <source>
        <strain evidence="13 14">DSM 11543</strain>
    </source>
</reference>
<evidence type="ECO:0000256" key="1">
    <source>
        <dbReference type="ARBA" id="ARBA00004377"/>
    </source>
</evidence>